<dbReference type="PROSITE" id="PS00211">
    <property type="entry name" value="ABC_TRANSPORTER_1"/>
    <property type="match status" value="1"/>
</dbReference>
<dbReference type="PROSITE" id="PS50893">
    <property type="entry name" value="ABC_TRANSPORTER_2"/>
    <property type="match status" value="1"/>
</dbReference>
<protein>
    <submittedName>
        <fullName evidence="10">ABC transporter ATP-binding protein</fullName>
    </submittedName>
</protein>
<dbReference type="InterPro" id="IPR003439">
    <property type="entry name" value="ABC_transporter-like_ATP-bd"/>
</dbReference>
<dbReference type="PANTHER" id="PTHR24221:SF654">
    <property type="entry name" value="ATP-BINDING CASSETTE SUB-FAMILY B MEMBER 6"/>
    <property type="match status" value="1"/>
</dbReference>
<dbReference type="GO" id="GO:0005524">
    <property type="term" value="F:ATP binding"/>
    <property type="evidence" value="ECO:0007669"/>
    <property type="project" value="UniProtKB-KW"/>
</dbReference>
<dbReference type="AlphaFoldDB" id="A0ABD4TNH0"/>
<dbReference type="SUPFAM" id="SSF90123">
    <property type="entry name" value="ABC transporter transmembrane region"/>
    <property type="match status" value="1"/>
</dbReference>
<dbReference type="Pfam" id="PF00005">
    <property type="entry name" value="ABC_tran"/>
    <property type="match status" value="1"/>
</dbReference>
<feature type="transmembrane region" description="Helical" evidence="7">
    <location>
        <begin position="75"/>
        <end position="105"/>
    </location>
</feature>
<evidence type="ECO:0000256" key="5">
    <source>
        <dbReference type="ARBA" id="ARBA00022989"/>
    </source>
</evidence>
<feature type="domain" description="ABC transmembrane type-1" evidence="9">
    <location>
        <begin position="23"/>
        <end position="322"/>
    </location>
</feature>
<dbReference type="InterPro" id="IPR039421">
    <property type="entry name" value="Type_1_exporter"/>
</dbReference>
<sequence length="608" mass="68201">MSVIRNAIRILYYLFAPFRKMLALYLLAVIALAGLEVFRVSLVYPIINYGLDVENQHRLLDTIFDLILPASVHPFLASALLLLLTTAVIAGFYGVVAYSGAYVFATVRDSLDRRIFDRLMGNDYSYFAAKKQGDLLYIGQGAVTECGHSISNFMEFVKNSLMALLYFLFIVYLSFWLAIALVVLGVIYAYLIRQQLFTRVYRNSSELNAALMQKSVVYQEFISGIKTIFITGSHSFWAEKYDAAVSRLRQAYTFVNALSKLPSIINDFLMFSVIAIGALALYISTGGDFLPHIGLFGTFMLALYRLVPTASQAQSNLTYMVQYLPALELVHAELIQEESEREKKRMRGSGLPFSFERSIAFEGVTFRYPNAAGDTIQDLSFAIQKNTSVAIVGDSGSGKTTIANLLALLYSPDFGKISIDGVDINKFDSASYLQSLGYIGQETFIYNDSIKENIRFGLDCNDDEIIEAARRADAHEFIMRTDLGYDTIIGDQGMKLSGGQRQRVAIARIILRNPKILLLDEATSSLDNISEKKIIESINKLSENMTVITIAHRLSTIRNADVIYVLREGQIMESGSHEELLAMKGEYYRLYLGQERERIREGDTGKWG</sequence>
<dbReference type="InterPro" id="IPR036640">
    <property type="entry name" value="ABC1_TM_sf"/>
</dbReference>
<gene>
    <name evidence="10" type="ORF">FTO68_11200</name>
</gene>
<keyword evidence="3" id="KW-0547">Nucleotide-binding</keyword>
<dbReference type="PANTHER" id="PTHR24221">
    <property type="entry name" value="ATP-BINDING CASSETTE SUB-FAMILY B"/>
    <property type="match status" value="1"/>
</dbReference>
<evidence type="ECO:0000259" key="8">
    <source>
        <dbReference type="PROSITE" id="PS50893"/>
    </source>
</evidence>
<evidence type="ECO:0000259" key="9">
    <source>
        <dbReference type="PROSITE" id="PS50929"/>
    </source>
</evidence>
<dbReference type="SUPFAM" id="SSF52540">
    <property type="entry name" value="P-loop containing nucleoside triphosphate hydrolases"/>
    <property type="match status" value="1"/>
</dbReference>
<evidence type="ECO:0000313" key="10">
    <source>
        <dbReference type="EMBL" id="MCQ1539543.1"/>
    </source>
</evidence>
<evidence type="ECO:0000256" key="2">
    <source>
        <dbReference type="ARBA" id="ARBA00022692"/>
    </source>
</evidence>
<dbReference type="InterPro" id="IPR027417">
    <property type="entry name" value="P-loop_NTPase"/>
</dbReference>
<keyword evidence="11" id="KW-1185">Reference proteome</keyword>
<keyword evidence="2 7" id="KW-0812">Transmembrane</keyword>
<comment type="subcellular location">
    <subcellularLocation>
        <location evidence="1">Membrane</location>
        <topology evidence="1">Multi-pass membrane protein</topology>
    </subcellularLocation>
</comment>
<dbReference type="RefSeq" id="WP_255333514.1">
    <property type="nucleotide sequence ID" value="NZ_VOTZ01000038.1"/>
</dbReference>
<keyword evidence="4 10" id="KW-0067">ATP-binding</keyword>
<keyword evidence="6 7" id="KW-0472">Membrane</keyword>
<feature type="transmembrane region" description="Helical" evidence="7">
    <location>
        <begin position="21"/>
        <end position="47"/>
    </location>
</feature>
<dbReference type="FunFam" id="3.40.50.300:FF:000218">
    <property type="entry name" value="Multidrug ABC transporter ATP-binding protein"/>
    <property type="match status" value="1"/>
</dbReference>
<name>A0ABD4TNH0_9EURY</name>
<evidence type="ECO:0000256" key="6">
    <source>
        <dbReference type="ARBA" id="ARBA00023136"/>
    </source>
</evidence>
<evidence type="ECO:0000256" key="4">
    <source>
        <dbReference type="ARBA" id="ARBA00022840"/>
    </source>
</evidence>
<reference evidence="10 11" key="1">
    <citation type="submission" date="2019-08" db="EMBL/GenBank/DDBJ databases">
        <authorList>
            <person name="Chen S.-C."/>
            <person name="Lai M.-C."/>
            <person name="You Y.-T."/>
        </authorList>
    </citation>
    <scope>NUCLEOTIDE SEQUENCE [LARGE SCALE GENOMIC DNA]</scope>
    <source>
        <strain evidence="10 11">P2F9704a</strain>
    </source>
</reference>
<evidence type="ECO:0000256" key="3">
    <source>
        <dbReference type="ARBA" id="ARBA00022741"/>
    </source>
</evidence>
<feature type="domain" description="ABC transporter" evidence="8">
    <location>
        <begin position="359"/>
        <end position="593"/>
    </location>
</feature>
<dbReference type="Gene3D" id="1.20.1560.10">
    <property type="entry name" value="ABC transporter type 1, transmembrane domain"/>
    <property type="match status" value="1"/>
</dbReference>
<dbReference type="InterPro" id="IPR003593">
    <property type="entry name" value="AAA+_ATPase"/>
</dbReference>
<accession>A0ABD4TNH0</accession>
<feature type="transmembrane region" description="Helical" evidence="7">
    <location>
        <begin position="164"/>
        <end position="191"/>
    </location>
</feature>
<dbReference type="SMART" id="SM00382">
    <property type="entry name" value="AAA"/>
    <property type="match status" value="1"/>
</dbReference>
<evidence type="ECO:0000313" key="11">
    <source>
        <dbReference type="Proteomes" id="UP001524383"/>
    </source>
</evidence>
<keyword evidence="5 7" id="KW-1133">Transmembrane helix</keyword>
<dbReference type="GO" id="GO:0016020">
    <property type="term" value="C:membrane"/>
    <property type="evidence" value="ECO:0007669"/>
    <property type="project" value="UniProtKB-SubCell"/>
</dbReference>
<dbReference type="Gene3D" id="3.40.50.300">
    <property type="entry name" value="P-loop containing nucleotide triphosphate hydrolases"/>
    <property type="match status" value="1"/>
</dbReference>
<dbReference type="Proteomes" id="UP001524383">
    <property type="component" value="Unassembled WGS sequence"/>
</dbReference>
<dbReference type="InterPro" id="IPR011527">
    <property type="entry name" value="ABC1_TM_dom"/>
</dbReference>
<organism evidence="10 11">
    <name type="scientific">Methanocalculus taiwanensis</name>
    <dbReference type="NCBI Taxonomy" id="106207"/>
    <lineage>
        <taxon>Archaea</taxon>
        <taxon>Methanobacteriati</taxon>
        <taxon>Methanobacteriota</taxon>
        <taxon>Stenosarchaea group</taxon>
        <taxon>Methanomicrobia</taxon>
        <taxon>Methanomicrobiales</taxon>
        <taxon>Methanocalculaceae</taxon>
        <taxon>Methanocalculus</taxon>
    </lineage>
</organism>
<evidence type="ECO:0000256" key="1">
    <source>
        <dbReference type="ARBA" id="ARBA00004141"/>
    </source>
</evidence>
<dbReference type="InterPro" id="IPR017871">
    <property type="entry name" value="ABC_transporter-like_CS"/>
</dbReference>
<feature type="transmembrane region" description="Helical" evidence="7">
    <location>
        <begin position="264"/>
        <end position="282"/>
    </location>
</feature>
<proteinExistence type="predicted"/>
<dbReference type="EMBL" id="VOTZ01000038">
    <property type="protein sequence ID" value="MCQ1539543.1"/>
    <property type="molecule type" value="Genomic_DNA"/>
</dbReference>
<comment type="caution">
    <text evidence="10">The sequence shown here is derived from an EMBL/GenBank/DDBJ whole genome shotgun (WGS) entry which is preliminary data.</text>
</comment>
<evidence type="ECO:0000256" key="7">
    <source>
        <dbReference type="SAM" id="Phobius"/>
    </source>
</evidence>
<dbReference type="PROSITE" id="PS50929">
    <property type="entry name" value="ABC_TM1F"/>
    <property type="match status" value="1"/>
</dbReference>
<dbReference type="Pfam" id="PF00664">
    <property type="entry name" value="ABC_membrane"/>
    <property type="match status" value="1"/>
</dbReference>